<dbReference type="EMBL" id="JALJXV010000010">
    <property type="protein sequence ID" value="MCP1676559.1"/>
    <property type="molecule type" value="Genomic_DNA"/>
</dbReference>
<organism evidence="11 12">
    <name type="scientific">Natronocella acetinitrilica</name>
    <dbReference type="NCBI Taxonomy" id="414046"/>
    <lineage>
        <taxon>Bacteria</taxon>
        <taxon>Pseudomonadati</taxon>
        <taxon>Pseudomonadota</taxon>
        <taxon>Gammaproteobacteria</taxon>
        <taxon>Chromatiales</taxon>
        <taxon>Ectothiorhodospiraceae</taxon>
        <taxon>Natronocella</taxon>
    </lineage>
</organism>
<evidence type="ECO:0000256" key="2">
    <source>
        <dbReference type="ARBA" id="ARBA00022730"/>
    </source>
</evidence>
<evidence type="ECO:0000313" key="12">
    <source>
        <dbReference type="Proteomes" id="UP001205843"/>
    </source>
</evidence>
<dbReference type="GO" id="GO:0019843">
    <property type="term" value="F:rRNA binding"/>
    <property type="evidence" value="ECO:0007669"/>
    <property type="project" value="UniProtKB-UniRule"/>
</dbReference>
<dbReference type="InterPro" id="IPR041988">
    <property type="entry name" value="Ribosomal_uL24_KOW"/>
</dbReference>
<keyword evidence="2 8" id="KW-0699">rRNA-binding</keyword>
<dbReference type="InterPro" id="IPR003256">
    <property type="entry name" value="Ribosomal_uL24"/>
</dbReference>
<keyword evidence="12" id="KW-1185">Reference proteome</keyword>
<comment type="function">
    <text evidence="8">One of two assembly initiator proteins, it binds directly to the 5'-end of the 23S rRNA, where it nucleates assembly of the 50S subunit.</text>
</comment>
<dbReference type="NCBIfam" id="TIGR01079">
    <property type="entry name" value="rplX_bact"/>
    <property type="match status" value="1"/>
</dbReference>
<accession>A0AAE3G7M9</accession>
<dbReference type="GO" id="GO:1990904">
    <property type="term" value="C:ribonucleoprotein complex"/>
    <property type="evidence" value="ECO:0007669"/>
    <property type="project" value="UniProtKB-KW"/>
</dbReference>
<dbReference type="GO" id="GO:0003735">
    <property type="term" value="F:structural constituent of ribosome"/>
    <property type="evidence" value="ECO:0007669"/>
    <property type="project" value="InterPro"/>
</dbReference>
<protein>
    <recommendedName>
        <fullName evidence="6 8">Large ribosomal subunit protein uL24</fullName>
    </recommendedName>
</protein>
<comment type="caution">
    <text evidence="11">The sequence shown here is derived from an EMBL/GenBank/DDBJ whole genome shotgun (WGS) entry which is preliminary data.</text>
</comment>
<evidence type="ECO:0000256" key="5">
    <source>
        <dbReference type="ARBA" id="ARBA00023274"/>
    </source>
</evidence>
<evidence type="ECO:0000256" key="3">
    <source>
        <dbReference type="ARBA" id="ARBA00022884"/>
    </source>
</evidence>
<dbReference type="InterPro" id="IPR057264">
    <property type="entry name" value="Ribosomal_uL24_C"/>
</dbReference>
<dbReference type="InterPro" id="IPR014722">
    <property type="entry name" value="Rib_uL2_dom2"/>
</dbReference>
<comment type="subunit">
    <text evidence="8">Part of the 50S ribosomal subunit.</text>
</comment>
<evidence type="ECO:0000256" key="7">
    <source>
        <dbReference type="ARBA" id="ARBA00058688"/>
    </source>
</evidence>
<keyword evidence="3 8" id="KW-0694">RNA-binding</keyword>
<keyword evidence="5 8" id="KW-0687">Ribonucleoprotein</keyword>
<evidence type="ECO:0000256" key="6">
    <source>
        <dbReference type="ARBA" id="ARBA00035206"/>
    </source>
</evidence>
<dbReference type="Gene3D" id="2.30.30.30">
    <property type="match status" value="1"/>
</dbReference>
<dbReference type="SMART" id="SM00739">
    <property type="entry name" value="KOW"/>
    <property type="match status" value="1"/>
</dbReference>
<reference evidence="11" key="1">
    <citation type="submission" date="2022-03" db="EMBL/GenBank/DDBJ databases">
        <title>Genomic Encyclopedia of Type Strains, Phase III (KMG-III): the genomes of soil and plant-associated and newly described type strains.</title>
        <authorList>
            <person name="Whitman W."/>
        </authorList>
    </citation>
    <scope>NUCLEOTIDE SEQUENCE</scope>
    <source>
        <strain evidence="11">ANL 6-2</strain>
    </source>
</reference>
<dbReference type="InterPro" id="IPR008991">
    <property type="entry name" value="Translation_prot_SH3-like_sf"/>
</dbReference>
<dbReference type="InterPro" id="IPR005825">
    <property type="entry name" value="Ribosomal_uL24_CS"/>
</dbReference>
<evidence type="ECO:0000256" key="1">
    <source>
        <dbReference type="ARBA" id="ARBA00010618"/>
    </source>
</evidence>
<feature type="domain" description="KOW" evidence="10">
    <location>
        <begin position="3"/>
        <end position="30"/>
    </location>
</feature>
<dbReference type="Proteomes" id="UP001205843">
    <property type="component" value="Unassembled WGS sequence"/>
</dbReference>
<sequence>MQKIKKGDEVIVIAGKDKGKRGSVVNVLREKNRVVVENVNVVKKHVRGNPQRGEQGGIQEMEAPLNLSNVALYNPQTKKADRVGIKEVDGKRVRYFKSNNELVDA</sequence>
<dbReference type="RefSeq" id="WP_253483100.1">
    <property type="nucleotide sequence ID" value="NZ_JALJXV010000010.1"/>
</dbReference>
<dbReference type="HAMAP" id="MF_01326_B">
    <property type="entry name" value="Ribosomal_uL24_B"/>
    <property type="match status" value="1"/>
</dbReference>
<comment type="function">
    <text evidence="7 8">One of the proteins that surrounds the polypeptide exit tunnel on the outside of the subunit.</text>
</comment>
<dbReference type="Pfam" id="PF00467">
    <property type="entry name" value="KOW"/>
    <property type="match status" value="1"/>
</dbReference>
<name>A0AAE3G7M9_9GAMM</name>
<dbReference type="PROSITE" id="PS01108">
    <property type="entry name" value="RIBOSOMAL_L24"/>
    <property type="match status" value="1"/>
</dbReference>
<dbReference type="SUPFAM" id="SSF50104">
    <property type="entry name" value="Translation proteins SH3-like domain"/>
    <property type="match status" value="1"/>
</dbReference>
<dbReference type="Pfam" id="PF17136">
    <property type="entry name" value="ribosomal_L24"/>
    <property type="match status" value="1"/>
</dbReference>
<evidence type="ECO:0000256" key="9">
    <source>
        <dbReference type="RuleBase" id="RU003477"/>
    </source>
</evidence>
<dbReference type="GO" id="GO:0005840">
    <property type="term" value="C:ribosome"/>
    <property type="evidence" value="ECO:0007669"/>
    <property type="project" value="UniProtKB-KW"/>
</dbReference>
<dbReference type="PANTHER" id="PTHR12903">
    <property type="entry name" value="MITOCHONDRIAL RIBOSOMAL PROTEIN L24"/>
    <property type="match status" value="1"/>
</dbReference>
<dbReference type="CDD" id="cd06089">
    <property type="entry name" value="KOW_RPL26"/>
    <property type="match status" value="1"/>
</dbReference>
<evidence type="ECO:0000313" key="11">
    <source>
        <dbReference type="EMBL" id="MCP1676559.1"/>
    </source>
</evidence>
<evidence type="ECO:0000256" key="4">
    <source>
        <dbReference type="ARBA" id="ARBA00022980"/>
    </source>
</evidence>
<keyword evidence="4 8" id="KW-0689">Ribosomal protein</keyword>
<gene>
    <name evidence="8" type="primary">rplX</name>
    <name evidence="11" type="ORF">J2T57_003730</name>
</gene>
<comment type="similarity">
    <text evidence="1 8 9">Belongs to the universal ribosomal protein uL24 family.</text>
</comment>
<evidence type="ECO:0000256" key="8">
    <source>
        <dbReference type="HAMAP-Rule" id="MF_01326"/>
    </source>
</evidence>
<evidence type="ECO:0000259" key="10">
    <source>
        <dbReference type="SMART" id="SM00739"/>
    </source>
</evidence>
<proteinExistence type="inferred from homology"/>
<dbReference type="FunFam" id="2.30.30.30:FF:000004">
    <property type="entry name" value="50S ribosomal protein L24"/>
    <property type="match status" value="1"/>
</dbReference>
<dbReference type="InterPro" id="IPR005824">
    <property type="entry name" value="KOW"/>
</dbReference>
<dbReference type="GO" id="GO:0006412">
    <property type="term" value="P:translation"/>
    <property type="evidence" value="ECO:0007669"/>
    <property type="project" value="UniProtKB-UniRule"/>
</dbReference>
<dbReference type="AlphaFoldDB" id="A0AAE3G7M9"/>